<dbReference type="GO" id="GO:0004359">
    <property type="term" value="F:glutaminase activity"/>
    <property type="evidence" value="ECO:0007669"/>
    <property type="project" value="UniProtKB-UniRule"/>
</dbReference>
<comment type="similarity">
    <text evidence="1 6">Belongs to the glutaminase family.</text>
</comment>
<proteinExistence type="inferred from homology"/>
<comment type="catalytic activity">
    <reaction evidence="5 6">
        <text>L-glutamine + H2O = L-glutamate + NH4(+)</text>
        <dbReference type="Rhea" id="RHEA:15889"/>
        <dbReference type="ChEBI" id="CHEBI:15377"/>
        <dbReference type="ChEBI" id="CHEBI:28938"/>
        <dbReference type="ChEBI" id="CHEBI:29985"/>
        <dbReference type="ChEBI" id="CHEBI:58359"/>
        <dbReference type="EC" id="3.5.1.2"/>
    </reaction>
</comment>
<accession>A0A927F9W8</accession>
<evidence type="ECO:0000313" key="8">
    <source>
        <dbReference type="Proteomes" id="UP000622317"/>
    </source>
</evidence>
<feature type="binding site" evidence="6">
    <location>
        <position position="159"/>
    </location>
    <ligand>
        <name>substrate</name>
    </ligand>
</feature>
<dbReference type="AlphaFoldDB" id="A0A927F9W8"/>
<feature type="binding site" evidence="6">
    <location>
        <position position="65"/>
    </location>
    <ligand>
        <name>substrate</name>
    </ligand>
</feature>
<reference evidence="7" key="1">
    <citation type="submission" date="2020-09" db="EMBL/GenBank/DDBJ databases">
        <title>Pelagicoccus enzymogenes sp. nov. with an EPS production, isolated from marine sediment.</title>
        <authorList>
            <person name="Feng X."/>
        </authorList>
    </citation>
    <scope>NUCLEOTIDE SEQUENCE</scope>
    <source>
        <strain evidence="7">NFK12</strain>
    </source>
</reference>
<evidence type="ECO:0000256" key="2">
    <source>
        <dbReference type="ARBA" id="ARBA00011881"/>
    </source>
</evidence>
<keyword evidence="4 6" id="KW-0378">Hydrolase</keyword>
<dbReference type="HAMAP" id="MF_00313">
    <property type="entry name" value="Glutaminase"/>
    <property type="match status" value="1"/>
</dbReference>
<evidence type="ECO:0000256" key="4">
    <source>
        <dbReference type="ARBA" id="ARBA00022801"/>
    </source>
</evidence>
<dbReference type="GO" id="GO:0006537">
    <property type="term" value="P:glutamate biosynthetic process"/>
    <property type="evidence" value="ECO:0007669"/>
    <property type="project" value="TreeGrafter"/>
</dbReference>
<evidence type="ECO:0000256" key="5">
    <source>
        <dbReference type="ARBA" id="ARBA00049534"/>
    </source>
</evidence>
<dbReference type="NCBIfam" id="TIGR03814">
    <property type="entry name" value="Gln_ase"/>
    <property type="match status" value="1"/>
</dbReference>
<evidence type="ECO:0000313" key="7">
    <source>
        <dbReference type="EMBL" id="MBD5781178.1"/>
    </source>
</evidence>
<feature type="binding site" evidence="6">
    <location>
        <position position="260"/>
    </location>
    <ligand>
        <name>substrate</name>
    </ligand>
</feature>
<dbReference type="NCBIfam" id="NF002133">
    <property type="entry name" value="PRK00971.1-2"/>
    <property type="match status" value="1"/>
</dbReference>
<organism evidence="7 8">
    <name type="scientific">Pelagicoccus enzymogenes</name>
    <dbReference type="NCBI Taxonomy" id="2773457"/>
    <lineage>
        <taxon>Bacteria</taxon>
        <taxon>Pseudomonadati</taxon>
        <taxon>Verrucomicrobiota</taxon>
        <taxon>Opitutia</taxon>
        <taxon>Puniceicoccales</taxon>
        <taxon>Pelagicoccaceae</taxon>
        <taxon>Pelagicoccus</taxon>
    </lineage>
</organism>
<keyword evidence="8" id="KW-1185">Reference proteome</keyword>
<dbReference type="EMBL" id="JACYFG010000040">
    <property type="protein sequence ID" value="MBD5781178.1"/>
    <property type="molecule type" value="Genomic_DNA"/>
</dbReference>
<dbReference type="InterPro" id="IPR015868">
    <property type="entry name" value="Glutaminase"/>
</dbReference>
<gene>
    <name evidence="6" type="primary">glsA</name>
    <name evidence="7" type="ORF">IEN85_16885</name>
</gene>
<dbReference type="SUPFAM" id="SSF56601">
    <property type="entry name" value="beta-lactamase/transpeptidase-like"/>
    <property type="match status" value="1"/>
</dbReference>
<dbReference type="FunFam" id="3.40.710.10:FF:000005">
    <property type="entry name" value="Glutaminase"/>
    <property type="match status" value="1"/>
</dbReference>
<dbReference type="PANTHER" id="PTHR12544:SF29">
    <property type="entry name" value="GLUTAMINASE"/>
    <property type="match status" value="1"/>
</dbReference>
<dbReference type="EC" id="3.5.1.2" evidence="3 6"/>
<dbReference type="Gene3D" id="3.40.710.10">
    <property type="entry name" value="DD-peptidase/beta-lactamase superfamily"/>
    <property type="match status" value="1"/>
</dbReference>
<feature type="binding site" evidence="6">
    <location>
        <position position="166"/>
    </location>
    <ligand>
        <name>substrate</name>
    </ligand>
</feature>
<name>A0A927F9W8_9BACT</name>
<dbReference type="InterPro" id="IPR012338">
    <property type="entry name" value="Beta-lactam/transpept-like"/>
</dbReference>
<protein>
    <recommendedName>
        <fullName evidence="3 6">Glutaminase</fullName>
        <ecNumber evidence="3 6">3.5.1.2</ecNumber>
    </recommendedName>
</protein>
<evidence type="ECO:0000256" key="1">
    <source>
        <dbReference type="ARBA" id="ARBA00011076"/>
    </source>
</evidence>
<dbReference type="PANTHER" id="PTHR12544">
    <property type="entry name" value="GLUTAMINASE"/>
    <property type="match status" value="1"/>
</dbReference>
<comment type="subunit">
    <text evidence="2 6">Homotetramer.</text>
</comment>
<evidence type="ECO:0000256" key="6">
    <source>
        <dbReference type="HAMAP-Rule" id="MF_00313"/>
    </source>
</evidence>
<keyword evidence="6" id="KW-0007">Acetylation</keyword>
<evidence type="ECO:0000256" key="3">
    <source>
        <dbReference type="ARBA" id="ARBA00012918"/>
    </source>
</evidence>
<dbReference type="GO" id="GO:0006543">
    <property type="term" value="P:L-glutamine catabolic process"/>
    <property type="evidence" value="ECO:0007669"/>
    <property type="project" value="TreeGrafter"/>
</dbReference>
<feature type="binding site" evidence="6">
    <location>
        <position position="242"/>
    </location>
    <ligand>
        <name>substrate</name>
    </ligand>
</feature>
<dbReference type="RefSeq" id="WP_191618279.1">
    <property type="nucleotide sequence ID" value="NZ_JACYFG010000040.1"/>
</dbReference>
<sequence length="306" mass="33374">MRTDYGEVLREIADAVGKLEKSGEVAHYIPALAKVDPDQYAMFAEIPGKECHGVGAVDTVFSIQSISKAITLAMVIEKKGESLWERVGVEPSGNAFNSLFQLEREMGKPRNPFINAGAIVVADELLSLYDDAKGHLLQLARELAGDETIDYDVEVAKGEMATCHTNYSLAHFLKSHGNLRNRVEDVIELYCYQCSLTMSARTLARSFSFQCSDGVIPYSGRRFLTASQSKRLNSVMLTCGFYDQAGAFAYQVGLPGKSGVGGGIVAVVPGFMSVAVWSPRLNKYGNSVLGIESLERFTTKTNLAIF</sequence>
<feature type="binding site" evidence="6">
    <location>
        <position position="190"/>
    </location>
    <ligand>
        <name>substrate</name>
    </ligand>
</feature>
<dbReference type="Proteomes" id="UP000622317">
    <property type="component" value="Unassembled WGS sequence"/>
</dbReference>
<feature type="binding site" evidence="6">
    <location>
        <position position="115"/>
    </location>
    <ligand>
        <name>substrate</name>
    </ligand>
</feature>
<comment type="caution">
    <text evidence="7">The sequence shown here is derived from an EMBL/GenBank/DDBJ whole genome shotgun (WGS) entry which is preliminary data.</text>
</comment>
<dbReference type="Pfam" id="PF04960">
    <property type="entry name" value="Glutaminase"/>
    <property type="match status" value="1"/>
</dbReference>